<dbReference type="RefSeq" id="XP_026098161.1">
    <property type="nucleotide sequence ID" value="XM_026242376.1"/>
</dbReference>
<dbReference type="HAMAP" id="MF_03060">
    <property type="entry name" value="Draxin"/>
    <property type="match status" value="1"/>
</dbReference>
<accession>A0A6P6MN58</accession>
<evidence type="ECO:0000313" key="9">
    <source>
        <dbReference type="RefSeq" id="XP_026098161.1"/>
    </source>
</evidence>
<dbReference type="RefSeq" id="XP_026098160.1">
    <property type="nucleotide sequence ID" value="XM_026242375.1"/>
</dbReference>
<feature type="compositionally biased region" description="Basic residues" evidence="6">
    <location>
        <begin position="304"/>
        <end position="313"/>
    </location>
</feature>
<keyword evidence="3" id="KW-0732">Signal</keyword>
<dbReference type="InterPro" id="IPR029094">
    <property type="entry name" value="Draxin"/>
</dbReference>
<dbReference type="GO" id="GO:0016055">
    <property type="term" value="P:Wnt signaling pathway"/>
    <property type="evidence" value="ECO:0007669"/>
    <property type="project" value="InterPro"/>
</dbReference>
<evidence type="ECO:0000256" key="2">
    <source>
        <dbReference type="ARBA" id="ARBA00022525"/>
    </source>
</evidence>
<feature type="compositionally biased region" description="Basic and acidic residues" evidence="6">
    <location>
        <begin position="131"/>
        <end position="145"/>
    </location>
</feature>
<gene>
    <name evidence="8 9" type="primary">LOC113069360</name>
    <name evidence="5" type="synonym">DRAXIN</name>
</gene>
<dbReference type="AlphaFoldDB" id="A0A6P6MN58"/>
<dbReference type="GO" id="GO:0021528">
    <property type="term" value="P:commissural neuron differentiation in spinal cord"/>
    <property type="evidence" value="ECO:0007669"/>
    <property type="project" value="UniProtKB-UniRule"/>
</dbReference>
<reference evidence="8 9" key="1">
    <citation type="submission" date="2025-04" db="UniProtKB">
        <authorList>
            <consortium name="RefSeq"/>
        </authorList>
    </citation>
    <scope>IDENTIFICATION</scope>
    <source>
        <strain evidence="8 9">Wakin</strain>
        <tissue evidence="8 9">Muscle</tissue>
    </source>
</reference>
<dbReference type="GO" id="GO:0007411">
    <property type="term" value="P:axon guidance"/>
    <property type="evidence" value="ECO:0007669"/>
    <property type="project" value="UniProtKB-UniRule"/>
</dbReference>
<comment type="function">
    <text evidence="5">Chemorepulsive axon guidance protein required for the development of spinal cord and forebrain commissures. Acts as a chemorepulsive guidance protein for commissural axons during development. Able to inhibit or repel neurite outgrowth from dorsal spinal cord.</text>
</comment>
<comment type="subcellular location">
    <subcellularLocation>
        <location evidence="5">Secreted</location>
    </subcellularLocation>
</comment>
<comment type="similarity">
    <text evidence="5">Belongs to the draxin family.</text>
</comment>
<dbReference type="Pfam" id="PF15550">
    <property type="entry name" value="Draxin"/>
    <property type="match status" value="1"/>
</dbReference>
<evidence type="ECO:0000313" key="7">
    <source>
        <dbReference type="Proteomes" id="UP000515129"/>
    </source>
</evidence>
<feature type="region of interest" description="Disordered" evidence="6">
    <location>
        <begin position="295"/>
        <end position="322"/>
    </location>
</feature>
<evidence type="ECO:0000313" key="8">
    <source>
        <dbReference type="RefSeq" id="XP_026098160.1"/>
    </source>
</evidence>
<evidence type="ECO:0000256" key="3">
    <source>
        <dbReference type="ARBA" id="ARBA00022729"/>
    </source>
</evidence>
<feature type="compositionally biased region" description="Basic residues" evidence="6">
    <location>
        <begin position="163"/>
        <end position="174"/>
    </location>
</feature>
<feature type="compositionally biased region" description="Basic and acidic residues" evidence="6">
    <location>
        <begin position="175"/>
        <end position="191"/>
    </location>
</feature>
<evidence type="ECO:0000256" key="6">
    <source>
        <dbReference type="SAM" id="MobiDB-lite"/>
    </source>
</evidence>
<dbReference type="OrthoDB" id="9931375at2759"/>
<dbReference type="GO" id="GO:0005576">
    <property type="term" value="C:extracellular region"/>
    <property type="evidence" value="ECO:0007669"/>
    <property type="project" value="UniProtKB-SubCell"/>
</dbReference>
<evidence type="ECO:0000256" key="5">
    <source>
        <dbReference type="HAMAP-Rule" id="MF_03060"/>
    </source>
</evidence>
<sequence length="405" mass="45261">MKPQISAGGDVEDLTVESLPPLEMSVGLCLKMAAPSFCHLLAVLLITLPHTSYSSEISSENAKKCLIRSSPLLDSKQDQDMGLLDSSQQQRHLPRKDRDSVGVQSQRPLDRPEDDGTSLEGLSPVRLEMGPGDRMRTEVHEEVRGPAHMQLGNYPPEGDLNRKGRKHGHRHQADHRKQGGKKDKGRVKGDLYDPEPELGTFLKDMNAFEDGFYTSPPSHDNAPLTEAPSHLFPILVTTAINEHPPTLSPASTKPQVPWQAEASLSMKKSARGKAQGEVMPTLDMALFDWTDYEDMKPEDSWSSNKRKDKRRGKNNSNGNATLDADVIDPCDHHLDCLPGSCCDLREHECKPHNRGLNNKCYDDCMCEEGLRCYAKFHRKRRVTRRRGRCVEPESANNNQGAFITI</sequence>
<keyword evidence="2 5" id="KW-0964">Secreted</keyword>
<dbReference type="Proteomes" id="UP000515129">
    <property type="component" value="Unplaced"/>
</dbReference>
<dbReference type="PANTHER" id="PTHR28610">
    <property type="entry name" value="DRAXIN"/>
    <property type="match status" value="1"/>
</dbReference>
<feature type="region of interest" description="Disordered" evidence="6">
    <location>
        <begin position="76"/>
        <end position="196"/>
    </location>
</feature>
<dbReference type="PANTHER" id="PTHR28610:SF1">
    <property type="entry name" value="DRAXIN"/>
    <property type="match status" value="1"/>
</dbReference>
<evidence type="ECO:0000256" key="4">
    <source>
        <dbReference type="ARBA" id="ARBA00023180"/>
    </source>
</evidence>
<dbReference type="GO" id="GO:0021516">
    <property type="term" value="P:dorsal spinal cord development"/>
    <property type="evidence" value="ECO:0007669"/>
    <property type="project" value="UniProtKB-UniRule"/>
</dbReference>
<dbReference type="GO" id="GO:0030900">
    <property type="term" value="P:forebrain development"/>
    <property type="evidence" value="ECO:0007669"/>
    <property type="project" value="UniProtKB-UniRule"/>
</dbReference>
<keyword evidence="1 5" id="KW-0217">Developmental protein</keyword>
<evidence type="ECO:0000256" key="1">
    <source>
        <dbReference type="ARBA" id="ARBA00022473"/>
    </source>
</evidence>
<organism evidence="7 8">
    <name type="scientific">Carassius auratus</name>
    <name type="common">Goldfish</name>
    <dbReference type="NCBI Taxonomy" id="7957"/>
    <lineage>
        <taxon>Eukaryota</taxon>
        <taxon>Metazoa</taxon>
        <taxon>Chordata</taxon>
        <taxon>Craniata</taxon>
        <taxon>Vertebrata</taxon>
        <taxon>Euteleostomi</taxon>
        <taxon>Actinopterygii</taxon>
        <taxon>Neopterygii</taxon>
        <taxon>Teleostei</taxon>
        <taxon>Ostariophysi</taxon>
        <taxon>Cypriniformes</taxon>
        <taxon>Cyprinidae</taxon>
        <taxon>Cyprininae</taxon>
        <taxon>Carassius</taxon>
    </lineage>
</organism>
<proteinExistence type="inferred from homology"/>
<dbReference type="KEGG" id="caua:113069360"/>
<keyword evidence="4" id="KW-0325">Glycoprotein</keyword>
<name>A0A6P6MN58_CARAU</name>
<protein>
    <recommendedName>
        <fullName evidence="5">Draxin</fullName>
    </recommendedName>
    <alternativeName>
        <fullName evidence="5">Dorsal inhibitory axon guidance protein</fullName>
    </alternativeName>
    <alternativeName>
        <fullName evidence="5">Dorsal repulsive axon guidance protein</fullName>
    </alternativeName>
</protein>
<dbReference type="GeneID" id="113069360"/>
<keyword evidence="7" id="KW-1185">Reference proteome</keyword>